<dbReference type="Proteomes" id="UP001241110">
    <property type="component" value="Unassembled WGS sequence"/>
</dbReference>
<reference evidence="1 3" key="1">
    <citation type="submission" date="2023-05" db="EMBL/GenBank/DDBJ databases">
        <authorList>
            <person name="Zhang X."/>
        </authorList>
    </citation>
    <scope>NUCLEOTIDE SEQUENCE</scope>
    <source>
        <strain evidence="2 3">DM2B3-1</strain>
        <strain evidence="1">YF14B1</strain>
    </source>
</reference>
<protein>
    <submittedName>
        <fullName evidence="1">Copper chaperone</fullName>
    </submittedName>
</protein>
<dbReference type="SUPFAM" id="SSF55008">
    <property type="entry name" value="HMA, heavy metal-associated domain"/>
    <property type="match status" value="1"/>
</dbReference>
<dbReference type="AlphaFoldDB" id="A0AAE3U841"/>
<dbReference type="EMBL" id="JASJOT010000006">
    <property type="protein sequence ID" value="MDJ1493506.1"/>
    <property type="molecule type" value="Genomic_DNA"/>
</dbReference>
<dbReference type="EMBL" id="JASJOS010000004">
    <property type="protein sequence ID" value="MDJ1480798.1"/>
    <property type="molecule type" value="Genomic_DNA"/>
</dbReference>
<comment type="caution">
    <text evidence="1">The sequence shown here is derived from an EMBL/GenBank/DDBJ whole genome shotgun (WGS) entry which is preliminary data.</text>
</comment>
<organism evidence="1 4">
    <name type="scientific">Xanthocytophaga flava</name>
    <dbReference type="NCBI Taxonomy" id="3048013"/>
    <lineage>
        <taxon>Bacteria</taxon>
        <taxon>Pseudomonadati</taxon>
        <taxon>Bacteroidota</taxon>
        <taxon>Cytophagia</taxon>
        <taxon>Cytophagales</taxon>
        <taxon>Rhodocytophagaceae</taxon>
        <taxon>Xanthocytophaga</taxon>
    </lineage>
</organism>
<proteinExistence type="predicted"/>
<evidence type="ECO:0000313" key="4">
    <source>
        <dbReference type="Proteomes" id="UP001241110"/>
    </source>
</evidence>
<dbReference type="Proteomes" id="UP001228581">
    <property type="component" value="Unassembled WGS sequence"/>
</dbReference>
<evidence type="ECO:0000313" key="1">
    <source>
        <dbReference type="EMBL" id="MDJ1480798.1"/>
    </source>
</evidence>
<dbReference type="InterPro" id="IPR036163">
    <property type="entry name" value="HMA_dom_sf"/>
</dbReference>
<sequence>MEIFKFKTDIYSIESRAGITPLLNEDAKIAHWHINSDDQTLTVSGNELDPEHVKKLVAQAGFQAKLIEVFGASGSSL</sequence>
<gene>
    <name evidence="1" type="ORF">QNI16_09920</name>
    <name evidence="2" type="ORF">QNI19_11230</name>
</gene>
<dbReference type="GO" id="GO:0046872">
    <property type="term" value="F:metal ion binding"/>
    <property type="evidence" value="ECO:0007669"/>
    <property type="project" value="InterPro"/>
</dbReference>
<evidence type="ECO:0000313" key="2">
    <source>
        <dbReference type="EMBL" id="MDJ1493506.1"/>
    </source>
</evidence>
<dbReference type="RefSeq" id="WP_313977768.1">
    <property type="nucleotide sequence ID" value="NZ_JASJOS010000004.1"/>
</dbReference>
<keyword evidence="3" id="KW-1185">Reference proteome</keyword>
<name>A0AAE3U841_9BACT</name>
<evidence type="ECO:0000313" key="3">
    <source>
        <dbReference type="Proteomes" id="UP001228581"/>
    </source>
</evidence>
<dbReference type="Gene3D" id="3.30.70.100">
    <property type="match status" value="1"/>
</dbReference>
<accession>A0AAE3U841</accession>